<evidence type="ECO:0000313" key="2">
    <source>
        <dbReference type="Proteomes" id="UP000197024"/>
    </source>
</evidence>
<gene>
    <name evidence="1" type="ORF">CD943_07245</name>
</gene>
<dbReference type="EMBL" id="CP021995">
    <property type="protein sequence ID" value="ASD26703.1"/>
    <property type="molecule type" value="Genomic_DNA"/>
</dbReference>
<organism evidence="1 2">
    <name type="scientific">Brevundimonas diminuta</name>
    <name type="common">Pseudomonas diminuta</name>
    <dbReference type="NCBI Taxonomy" id="293"/>
    <lineage>
        <taxon>Bacteria</taxon>
        <taxon>Pseudomonadati</taxon>
        <taxon>Pseudomonadota</taxon>
        <taxon>Alphaproteobacteria</taxon>
        <taxon>Caulobacterales</taxon>
        <taxon>Caulobacteraceae</taxon>
        <taxon>Brevundimonas</taxon>
    </lineage>
</organism>
<accession>A0A1Z3LWU2</accession>
<sequence length="98" mass="10636">MREIGWSLWDPIGLRELSDGEWQDGGGCADEYDGYLLQVVGRLRRGESLADVSAYLEDAEVGHIGLTRNSTTSSRAKATVEAISNYLSSLPPGALKVH</sequence>
<evidence type="ECO:0000313" key="1">
    <source>
        <dbReference type="EMBL" id="ASD26703.1"/>
    </source>
</evidence>
<proteinExistence type="predicted"/>
<reference evidence="1 2" key="1">
    <citation type="submission" date="2017-06" db="EMBL/GenBank/DDBJ databases">
        <title>Biodegradation of gentamicin by bacterial consortia AMQD4 in synthetic medium and raw gentamicin sewage.</title>
        <authorList>
            <person name="Chang H."/>
            <person name="Feng Y."/>
            <person name="Li Z."/>
            <person name="Xue J."/>
            <person name="Cheng D."/>
        </authorList>
    </citation>
    <scope>NUCLEOTIDE SEQUENCE [LARGE SCALE GENOMIC DNA]</scope>
    <source>
        <strain evidence="1 2">BZC3</strain>
    </source>
</reference>
<dbReference type="Proteomes" id="UP000197024">
    <property type="component" value="Chromosome"/>
</dbReference>
<reference evidence="1 2" key="2">
    <citation type="submission" date="2017-06" db="EMBL/GenBank/DDBJ databases">
        <authorList>
            <person name="Kim H.J."/>
            <person name="Triplett B.A."/>
        </authorList>
    </citation>
    <scope>NUCLEOTIDE SEQUENCE [LARGE SCALE GENOMIC DNA]</scope>
    <source>
        <strain evidence="1 2">BZC3</strain>
    </source>
</reference>
<name>A0A1Z3LWU2_BREDI</name>
<dbReference type="AlphaFoldDB" id="A0A1Z3LWU2"/>
<protein>
    <submittedName>
        <fullName evidence="1">Uncharacterized protein</fullName>
    </submittedName>
</protein>